<evidence type="ECO:0000256" key="1">
    <source>
        <dbReference type="SAM" id="MobiDB-lite"/>
    </source>
</evidence>
<evidence type="ECO:0000313" key="2">
    <source>
        <dbReference type="EMBL" id="OIW34983.1"/>
    </source>
</evidence>
<feature type="compositionally biased region" description="Polar residues" evidence="1">
    <location>
        <begin position="137"/>
        <end position="149"/>
    </location>
</feature>
<dbReference type="InParanoid" id="A0A1J7J4E4"/>
<evidence type="ECO:0000313" key="3">
    <source>
        <dbReference type="Proteomes" id="UP000182658"/>
    </source>
</evidence>
<proteinExistence type="predicted"/>
<protein>
    <submittedName>
        <fullName evidence="2">Uncharacterized protein</fullName>
    </submittedName>
</protein>
<feature type="region of interest" description="Disordered" evidence="1">
    <location>
        <begin position="116"/>
        <end position="149"/>
    </location>
</feature>
<reference evidence="2 3" key="1">
    <citation type="submission" date="2016-10" db="EMBL/GenBank/DDBJ databases">
        <title>Draft genome sequence of Coniochaeta ligniaria NRRL30616, a lignocellulolytic fungus for bioabatement of inhibitors in plant biomass hydrolysates.</title>
        <authorList>
            <consortium name="DOE Joint Genome Institute"/>
            <person name="Jimenez D.J."/>
            <person name="Hector R.E."/>
            <person name="Riley R."/>
            <person name="Sun H."/>
            <person name="Grigoriev I.V."/>
            <person name="Van Elsas J.D."/>
            <person name="Nichols N.N."/>
        </authorList>
    </citation>
    <scope>NUCLEOTIDE SEQUENCE [LARGE SCALE GENOMIC DNA]</scope>
    <source>
        <strain evidence="2 3">NRRL 30616</strain>
    </source>
</reference>
<gene>
    <name evidence="2" type="ORF">CONLIGDRAFT_33389</name>
</gene>
<organism evidence="2 3">
    <name type="scientific">Coniochaeta ligniaria NRRL 30616</name>
    <dbReference type="NCBI Taxonomy" id="1408157"/>
    <lineage>
        <taxon>Eukaryota</taxon>
        <taxon>Fungi</taxon>
        <taxon>Dikarya</taxon>
        <taxon>Ascomycota</taxon>
        <taxon>Pezizomycotina</taxon>
        <taxon>Sordariomycetes</taxon>
        <taxon>Sordariomycetidae</taxon>
        <taxon>Coniochaetales</taxon>
        <taxon>Coniochaetaceae</taxon>
        <taxon>Coniochaeta</taxon>
    </lineage>
</organism>
<dbReference type="EMBL" id="KV875093">
    <property type="protein sequence ID" value="OIW34983.1"/>
    <property type="molecule type" value="Genomic_DNA"/>
</dbReference>
<accession>A0A1J7J4E4</accession>
<dbReference type="AlphaFoldDB" id="A0A1J7J4E4"/>
<dbReference type="Proteomes" id="UP000182658">
    <property type="component" value="Unassembled WGS sequence"/>
</dbReference>
<name>A0A1J7J4E4_9PEZI</name>
<sequence>MTINDYESQAQCFEKLTYLRSHLNGDQNLHISDKAIVASASRLVGEKLHVNTHSALQLLILGIPGQTIPYEPKFSYSTSICTPSMYSLFPIPFSKKTFVVSMVSYHPSFHAHVPRNTRTLSKIQREKRKPKKDRPLNTHTHIASSESAT</sequence>
<keyword evidence="3" id="KW-1185">Reference proteome</keyword>